<dbReference type="PANTHER" id="PTHR13387:SF9">
    <property type="entry name" value="PROTEIN HGH1 HOMOLOG"/>
    <property type="match status" value="1"/>
</dbReference>
<feature type="domain" description="Protein HGH1 C-terminal" evidence="5">
    <location>
        <begin position="280"/>
        <end position="332"/>
    </location>
</feature>
<evidence type="ECO:0000256" key="3">
    <source>
        <dbReference type="SAM" id="MobiDB-lite"/>
    </source>
</evidence>
<dbReference type="InterPro" id="IPR011989">
    <property type="entry name" value="ARM-like"/>
</dbReference>
<dbReference type="InterPro" id="IPR007205">
    <property type="entry name" value="Protein_HGH1_N"/>
</dbReference>
<comment type="similarity">
    <text evidence="1">Belongs to the HGH1 family.</text>
</comment>
<dbReference type="InterPro" id="IPR007206">
    <property type="entry name" value="Protein_HGH1_C"/>
</dbReference>
<evidence type="ECO:0000259" key="4">
    <source>
        <dbReference type="Pfam" id="PF04063"/>
    </source>
</evidence>
<organism evidence="6 7">
    <name type="scientific">Planoprotostelium fungivorum</name>
    <dbReference type="NCBI Taxonomy" id="1890364"/>
    <lineage>
        <taxon>Eukaryota</taxon>
        <taxon>Amoebozoa</taxon>
        <taxon>Evosea</taxon>
        <taxon>Variosea</taxon>
        <taxon>Cavosteliida</taxon>
        <taxon>Cavosteliaceae</taxon>
        <taxon>Planoprotostelium</taxon>
    </lineage>
</organism>
<feature type="domain" description="Protein HGH1 N-terminal" evidence="4">
    <location>
        <begin position="106"/>
        <end position="274"/>
    </location>
</feature>
<evidence type="ECO:0000259" key="5">
    <source>
        <dbReference type="Pfam" id="PF04064"/>
    </source>
</evidence>
<dbReference type="InterPro" id="IPR016024">
    <property type="entry name" value="ARM-type_fold"/>
</dbReference>
<feature type="region of interest" description="Disordered" evidence="3">
    <location>
        <begin position="368"/>
        <end position="390"/>
    </location>
</feature>
<name>A0A2P6N782_9EUKA</name>
<dbReference type="InterPro" id="IPR039717">
    <property type="entry name" value="Hgh1"/>
</dbReference>
<comment type="caution">
    <text evidence="6">The sequence shown here is derived from an EMBL/GenBank/DDBJ whole genome shotgun (WGS) entry which is preliminary data.</text>
</comment>
<dbReference type="FunCoup" id="A0A2P6N782">
    <property type="interactions" value="291"/>
</dbReference>
<evidence type="ECO:0000313" key="7">
    <source>
        <dbReference type="Proteomes" id="UP000241769"/>
    </source>
</evidence>
<dbReference type="Gene3D" id="1.25.10.10">
    <property type="entry name" value="Leucine-rich Repeat Variant"/>
    <property type="match status" value="2"/>
</dbReference>
<keyword evidence="7" id="KW-1185">Reference proteome</keyword>
<dbReference type="OrthoDB" id="338814at2759"/>
<proteinExistence type="inferred from homology"/>
<dbReference type="InParanoid" id="A0A2P6N782"/>
<dbReference type="STRING" id="1890364.A0A2P6N782"/>
<dbReference type="Pfam" id="PF04063">
    <property type="entry name" value="DUF383"/>
    <property type="match status" value="1"/>
</dbReference>
<protein>
    <recommendedName>
        <fullName evidence="2">Protein HGH1 homolog</fullName>
    </recommendedName>
</protein>
<sequence length="390" mass="44097">MADNEALIFELVGFAAPSGGQELRQTCLEHLLGFTGTESGRRSLRKTDIITSLVPQIVVSSKNNETIAKYALSSLINLCSEQDLLLRIVETPNIIPSLITHLEGGESELTRLSGILLNNITHNEKGSNKLLQWNDAGRKGLWIKQLIELFAFKEKTSSEDPRAWIASVLQNITQVPEGRNVMILTNRSTIPLLVPFINDANLMRRKYITGLIKNCCFEDSVHSYLLSEDVDLLRYLLIPFRGTHDNFSKEDKKGMVPQVIPPTRYVEPSVEIRCSILKVLLILSSQKTCREKMRSLQVYPVMREADKTETDDRVKSAIYEVVEMMMLVEEAEGEADKGLNIKPMVEDKEGFQVVDEDNLLGVTEEEMRAAEEQEMRAKDQEKAVEDIEEI</sequence>
<evidence type="ECO:0000256" key="2">
    <source>
        <dbReference type="ARBA" id="ARBA00014076"/>
    </source>
</evidence>
<dbReference type="EMBL" id="MDYQ01000170">
    <property type="protein sequence ID" value="PRP79800.1"/>
    <property type="molecule type" value="Genomic_DNA"/>
</dbReference>
<accession>A0A2P6N782</accession>
<reference evidence="6 7" key="1">
    <citation type="journal article" date="2018" name="Genome Biol. Evol.">
        <title>Multiple Roots of Fruiting Body Formation in Amoebozoa.</title>
        <authorList>
            <person name="Hillmann F."/>
            <person name="Forbes G."/>
            <person name="Novohradska S."/>
            <person name="Ferling I."/>
            <person name="Riege K."/>
            <person name="Groth M."/>
            <person name="Westermann M."/>
            <person name="Marz M."/>
            <person name="Spaller T."/>
            <person name="Winckler T."/>
            <person name="Schaap P."/>
            <person name="Glockner G."/>
        </authorList>
    </citation>
    <scope>NUCLEOTIDE SEQUENCE [LARGE SCALE GENOMIC DNA]</scope>
    <source>
        <strain evidence="6 7">Jena</strain>
    </source>
</reference>
<gene>
    <name evidence="6" type="ORF">PROFUN_12554</name>
</gene>
<dbReference type="Proteomes" id="UP000241769">
    <property type="component" value="Unassembled WGS sequence"/>
</dbReference>
<evidence type="ECO:0000313" key="6">
    <source>
        <dbReference type="EMBL" id="PRP79800.1"/>
    </source>
</evidence>
<dbReference type="SUPFAM" id="SSF48371">
    <property type="entry name" value="ARM repeat"/>
    <property type="match status" value="1"/>
</dbReference>
<dbReference type="Pfam" id="PF04064">
    <property type="entry name" value="DUF384"/>
    <property type="match status" value="1"/>
</dbReference>
<evidence type="ECO:0000256" key="1">
    <source>
        <dbReference type="ARBA" id="ARBA00006712"/>
    </source>
</evidence>
<dbReference type="PANTHER" id="PTHR13387">
    <property type="entry name" value="PROTEIN HGH1 HOMOLOG"/>
    <property type="match status" value="1"/>
</dbReference>
<dbReference type="AlphaFoldDB" id="A0A2P6N782"/>